<dbReference type="AlphaFoldDB" id="A0A7K3VU79"/>
<evidence type="ECO:0000313" key="1">
    <source>
        <dbReference type="EMBL" id="NEK20750.1"/>
    </source>
</evidence>
<gene>
    <name evidence="1" type="ORF">GR257_39205</name>
</gene>
<organism evidence="1 2">
    <name type="scientific">Rhizobium leguminosarum</name>
    <dbReference type="NCBI Taxonomy" id="384"/>
    <lineage>
        <taxon>Bacteria</taxon>
        <taxon>Pseudomonadati</taxon>
        <taxon>Pseudomonadota</taxon>
        <taxon>Alphaproteobacteria</taxon>
        <taxon>Hyphomicrobiales</taxon>
        <taxon>Rhizobiaceae</taxon>
        <taxon>Rhizobium/Agrobacterium group</taxon>
        <taxon>Rhizobium</taxon>
    </lineage>
</organism>
<sequence length="554" mass="61873">EKGLDAYAQHGHLIEAATRDEIIGRIVGDWTEARRQAIQDSSTAGNGGRLRGDELLVLAHTNQDVKRLNEALRSLISDAGALGESRSFQTERGGREFAAGDRIIFLENARFLEPRAPRLGPQYVKNGMLGTVVSTGDKRGDTLLSVRLDNGRDVVISEDSYRNVDHGYAATIHKSQGATVERTFVLATGMMDQHLTYVSMTRHRGRADLYAAKEDFEARPEWGRKQRADHAAGVTGELVESGQAKFRPNDEDADDSPYADVMTDDGSVHRLWGVSLPKALEEGGVSEGDTVTLRKDGVEKVKVQVPIVDEQTGQKRFEEREVDRNVWTAKRIETAAERQQRIEQESHRPELFKQLVERLSRSGAKTTTLDFESEAGYRAHADDFARRRGIETLSQAAAGMEGEVSRRWAWIAEKREQVAELWERASMALGFAIERERRVSYNEERIETQTVSDADAGRARHLMPSTTVFARSIDKDARLAQLASPAWKERETILRPLLEKIYRDPDAALVVLNALASDTSIEPRRLVDDLVVAPDRLGRLRGSDLIVDGRAARD</sequence>
<dbReference type="Proteomes" id="UP000471705">
    <property type="component" value="Unassembled WGS sequence"/>
</dbReference>
<dbReference type="Gene3D" id="2.30.30.940">
    <property type="match status" value="1"/>
</dbReference>
<dbReference type="CDD" id="cd18809">
    <property type="entry name" value="SF1_C_RecD"/>
    <property type="match status" value="1"/>
</dbReference>
<protein>
    <submittedName>
        <fullName evidence="1">Ti-type conjugative transfer relaxase TraA</fullName>
    </submittedName>
</protein>
<dbReference type="SUPFAM" id="SSF52540">
    <property type="entry name" value="P-loop containing nucleoside triphosphate hydrolases"/>
    <property type="match status" value="1"/>
</dbReference>
<feature type="non-terminal residue" evidence="1">
    <location>
        <position position="1"/>
    </location>
</feature>
<proteinExistence type="predicted"/>
<dbReference type="Gene3D" id="3.40.50.300">
    <property type="entry name" value="P-loop containing nucleotide triphosphate hydrolases"/>
    <property type="match status" value="1"/>
</dbReference>
<reference evidence="1 2" key="1">
    <citation type="submission" date="2019-12" db="EMBL/GenBank/DDBJ databases">
        <title>Rhizobium genotypes associated with high levels of biological nitrogen fixation by grain legumes in a temperate-maritime cropping system.</title>
        <authorList>
            <person name="Maluk M."/>
            <person name="Francesc Ferrando Molina F."/>
            <person name="Lopez Del Egido L."/>
            <person name="Lafos M."/>
            <person name="Langarica-Fuentes A."/>
            <person name="Gebre Yohannes G."/>
            <person name="Young M.W."/>
            <person name="Martin P."/>
            <person name="Gantlett R."/>
            <person name="Kenicer G."/>
            <person name="Hawes C."/>
            <person name="Begg G.S."/>
            <person name="Quilliam R.S."/>
            <person name="Squire G.R."/>
            <person name="Poole P.S."/>
            <person name="Young P.W."/>
            <person name="Iannetta P.M."/>
            <person name="James E.K."/>
        </authorList>
    </citation>
    <scope>NUCLEOTIDE SEQUENCE [LARGE SCALE GENOMIC DNA]</scope>
    <source>
        <strain evidence="1 2">JHI54</strain>
    </source>
</reference>
<evidence type="ECO:0000313" key="2">
    <source>
        <dbReference type="Proteomes" id="UP000471705"/>
    </source>
</evidence>
<comment type="caution">
    <text evidence="1">The sequence shown here is derived from an EMBL/GenBank/DDBJ whole genome shotgun (WGS) entry which is preliminary data.</text>
</comment>
<dbReference type="InterPro" id="IPR027417">
    <property type="entry name" value="P-loop_NTPase"/>
</dbReference>
<feature type="non-terminal residue" evidence="1">
    <location>
        <position position="554"/>
    </location>
</feature>
<dbReference type="EMBL" id="WUFV01000079">
    <property type="protein sequence ID" value="NEK20750.1"/>
    <property type="molecule type" value="Genomic_DNA"/>
</dbReference>
<name>A0A7K3VU79_RHILE</name>
<accession>A0A7K3VU79</accession>